<dbReference type="PANTHER" id="PTHR24157">
    <property type="entry name" value="ANKYRIN REPEAT, SAM AND BASIC LEUCINE ZIPPER DOMAIN-CONTAINING PROTEIN 1"/>
    <property type="match status" value="1"/>
</dbReference>
<feature type="repeat" description="ANK" evidence="1">
    <location>
        <begin position="156"/>
        <end position="188"/>
    </location>
</feature>
<dbReference type="SMART" id="SM00248">
    <property type="entry name" value="ANK"/>
    <property type="match status" value="4"/>
</dbReference>
<dbReference type="PROSITE" id="PS50297">
    <property type="entry name" value="ANK_REP_REGION"/>
    <property type="match status" value="3"/>
</dbReference>
<sequence>MSSFKYFKKLIVLIGYFFIFKNSLAGSYEDFFKALRLDDAKTVSSLLNRGFDPNTLDEQGRHGLMLALQVPSPNAAEVLIRSEKTKVEVRSDKDESPLMLAAFRGQKGLVELLIWRDADVNKTGWTPLHYAASGGHADIAKLLIDHSAYIDAESPNGTTPLMMAAMYGTPDVVKLLIDEGADATLKNQLGMTALDFAKQGNRKDAIQILQNLPKVSQKPLPVPDSSGLGNRQSNDRGLVITPVK</sequence>
<evidence type="ECO:0000256" key="1">
    <source>
        <dbReference type="PROSITE-ProRule" id="PRU00023"/>
    </source>
</evidence>
<evidence type="ECO:0000313" key="3">
    <source>
        <dbReference type="EMBL" id="MDI9233530.1"/>
    </source>
</evidence>
<dbReference type="PROSITE" id="PS50088">
    <property type="entry name" value="ANK_REPEAT"/>
    <property type="match status" value="3"/>
</dbReference>
<evidence type="ECO:0000256" key="2">
    <source>
        <dbReference type="SAM" id="MobiDB-lite"/>
    </source>
</evidence>
<dbReference type="SUPFAM" id="SSF48403">
    <property type="entry name" value="Ankyrin repeat"/>
    <property type="match status" value="1"/>
</dbReference>
<protein>
    <submittedName>
        <fullName evidence="3">Ankyrin repeat domain-containing protein</fullName>
    </submittedName>
</protein>
<dbReference type="InterPro" id="IPR036770">
    <property type="entry name" value="Ankyrin_rpt-contain_sf"/>
</dbReference>
<feature type="region of interest" description="Disordered" evidence="2">
    <location>
        <begin position="217"/>
        <end position="244"/>
    </location>
</feature>
<evidence type="ECO:0000313" key="4">
    <source>
        <dbReference type="Proteomes" id="UP001431902"/>
    </source>
</evidence>
<feature type="repeat" description="ANK" evidence="1">
    <location>
        <begin position="123"/>
        <end position="155"/>
    </location>
</feature>
<dbReference type="PANTHER" id="PTHR24157:SF3">
    <property type="entry name" value="ANKYRIN REPEAT, SAM AND BASIC LEUCINE ZIPPER DOMAIN-CONTAINING PROTEIN 1"/>
    <property type="match status" value="1"/>
</dbReference>
<proteinExistence type="predicted"/>
<organism evidence="3 4">
    <name type="scientific">Limnohabitans lacus</name>
    <dbReference type="NCBI Taxonomy" id="3045173"/>
    <lineage>
        <taxon>Bacteria</taxon>
        <taxon>Pseudomonadati</taxon>
        <taxon>Pseudomonadota</taxon>
        <taxon>Betaproteobacteria</taxon>
        <taxon>Burkholderiales</taxon>
        <taxon>Comamonadaceae</taxon>
        <taxon>Limnohabitans</taxon>
    </lineage>
</organism>
<dbReference type="Proteomes" id="UP001431902">
    <property type="component" value="Unassembled WGS sequence"/>
</dbReference>
<accession>A0ABT6X5X3</accession>
<dbReference type="RefSeq" id="WP_283223932.1">
    <property type="nucleotide sequence ID" value="NZ_JASGBH010000004.1"/>
</dbReference>
<keyword evidence="4" id="KW-1185">Reference proteome</keyword>
<dbReference type="InterPro" id="IPR002110">
    <property type="entry name" value="Ankyrin_rpt"/>
</dbReference>
<feature type="repeat" description="ANK" evidence="1">
    <location>
        <begin position="93"/>
        <end position="125"/>
    </location>
</feature>
<comment type="caution">
    <text evidence="3">The sequence shown here is derived from an EMBL/GenBank/DDBJ whole genome shotgun (WGS) entry which is preliminary data.</text>
</comment>
<dbReference type="Gene3D" id="1.25.40.20">
    <property type="entry name" value="Ankyrin repeat-containing domain"/>
    <property type="match status" value="1"/>
</dbReference>
<reference evidence="3" key="1">
    <citation type="submission" date="2023-05" db="EMBL/GenBank/DDBJ databases">
        <title>Limnohabitans sp. strain HM2-2 Genome sequencing and assembly.</title>
        <authorList>
            <person name="Jung Y."/>
        </authorList>
    </citation>
    <scope>NUCLEOTIDE SEQUENCE</scope>
    <source>
        <strain evidence="3">HM2-2</strain>
    </source>
</reference>
<keyword evidence="1" id="KW-0040">ANK repeat</keyword>
<dbReference type="Pfam" id="PF12796">
    <property type="entry name" value="Ank_2"/>
    <property type="match status" value="1"/>
</dbReference>
<dbReference type="PRINTS" id="PR01415">
    <property type="entry name" value="ANKYRIN"/>
</dbReference>
<name>A0ABT6X5X3_9BURK</name>
<dbReference type="EMBL" id="JASGBH010000004">
    <property type="protein sequence ID" value="MDI9233530.1"/>
    <property type="molecule type" value="Genomic_DNA"/>
</dbReference>
<gene>
    <name evidence="3" type="ORF">QLQ16_06745</name>
</gene>